<dbReference type="AlphaFoldDB" id="A0A671SJS4"/>
<feature type="region of interest" description="Disordered" evidence="3">
    <location>
        <begin position="256"/>
        <end position="292"/>
    </location>
</feature>
<sequence>MSRTGRDCRWGERHCLPCLLRGNAPGVDPHPQQFSPMQDQPHGPKERSSFRPSAPATRPAKSQEQVKLADLTDEVCKQLRATEIAQLTKRFPKDKLIVQEREDGQLTYYRVTVQATDPDWPFDLNEVDVMVSFPERYPQEVFTVDVPEDQELPSVMGRHVQKASEEWLNAKHATNQLMGRVELLFRPYLRWLDRSMEKLFTEGARQLKKDVDLERAGIQFVPYEQLKVTVFKNTSKKSDTPERIVSLTVASGEEVEEEELDEAGVEKEDEDETALGSDGEEGSQNVENIKTRERRRGTEIKLLGLRLGEQIATVAAKQISVSLKCNR</sequence>
<dbReference type="PANTHER" id="PTHR46527">
    <property type="entry name" value="NUCLEOPORIN-LIKE PROTEIN 2"/>
    <property type="match status" value="1"/>
</dbReference>
<evidence type="ECO:0000256" key="1">
    <source>
        <dbReference type="ARBA" id="ARBA00004123"/>
    </source>
</evidence>
<organism evidence="4 5">
    <name type="scientific">Sinocyclocheilus anshuiensis</name>
    <dbReference type="NCBI Taxonomy" id="1608454"/>
    <lineage>
        <taxon>Eukaryota</taxon>
        <taxon>Metazoa</taxon>
        <taxon>Chordata</taxon>
        <taxon>Craniata</taxon>
        <taxon>Vertebrata</taxon>
        <taxon>Euteleostomi</taxon>
        <taxon>Actinopterygii</taxon>
        <taxon>Neopterygii</taxon>
        <taxon>Teleostei</taxon>
        <taxon>Ostariophysi</taxon>
        <taxon>Cypriniformes</taxon>
        <taxon>Cyprinidae</taxon>
        <taxon>Cyprininae</taxon>
        <taxon>Sinocyclocheilus</taxon>
    </lineage>
</organism>
<accession>A0A671SJS4</accession>
<feature type="region of interest" description="Disordered" evidence="3">
    <location>
        <begin position="21"/>
        <end position="66"/>
    </location>
</feature>
<reference evidence="4" key="1">
    <citation type="submission" date="2025-08" db="UniProtKB">
        <authorList>
            <consortium name="Ensembl"/>
        </authorList>
    </citation>
    <scope>IDENTIFICATION</scope>
</reference>
<evidence type="ECO:0000256" key="3">
    <source>
        <dbReference type="SAM" id="MobiDB-lite"/>
    </source>
</evidence>
<comment type="subcellular location">
    <subcellularLocation>
        <location evidence="1">Nucleus</location>
    </subcellularLocation>
</comment>
<dbReference type="InterPro" id="IPR051767">
    <property type="entry name" value="Nucleoporin_NUP42"/>
</dbReference>
<evidence type="ECO:0000313" key="4">
    <source>
        <dbReference type="Ensembl" id="ENSSANP00000097052.1"/>
    </source>
</evidence>
<protein>
    <submittedName>
        <fullName evidence="4">Si:dkey-24l11.2</fullName>
    </submittedName>
</protein>
<proteinExistence type="predicted"/>
<keyword evidence="2" id="KW-0539">Nucleus</keyword>
<dbReference type="PANTHER" id="PTHR46527:SF1">
    <property type="entry name" value="NUCLEOPORIN NUP42"/>
    <property type="match status" value="1"/>
</dbReference>
<evidence type="ECO:0000256" key="2">
    <source>
        <dbReference type="ARBA" id="ARBA00023242"/>
    </source>
</evidence>
<name>A0A671SJS4_9TELE</name>
<feature type="compositionally biased region" description="Acidic residues" evidence="3">
    <location>
        <begin position="256"/>
        <end position="281"/>
    </location>
</feature>
<dbReference type="Ensembl" id="ENSSANT00000103083.1">
    <property type="protein sequence ID" value="ENSSANP00000097052.1"/>
    <property type="gene ID" value="ENSSANG00000047819.1"/>
</dbReference>
<dbReference type="Proteomes" id="UP000472260">
    <property type="component" value="Unassembled WGS sequence"/>
</dbReference>
<dbReference type="GO" id="GO:0005634">
    <property type="term" value="C:nucleus"/>
    <property type="evidence" value="ECO:0007669"/>
    <property type="project" value="UniProtKB-SubCell"/>
</dbReference>
<reference evidence="4" key="2">
    <citation type="submission" date="2025-09" db="UniProtKB">
        <authorList>
            <consortium name="Ensembl"/>
        </authorList>
    </citation>
    <scope>IDENTIFICATION</scope>
</reference>
<evidence type="ECO:0000313" key="5">
    <source>
        <dbReference type="Proteomes" id="UP000472260"/>
    </source>
</evidence>
<keyword evidence="5" id="KW-1185">Reference proteome</keyword>